<dbReference type="InterPro" id="IPR002123">
    <property type="entry name" value="Plipid/glycerol_acylTrfase"/>
</dbReference>
<dbReference type="PANTHER" id="PTHR10434">
    <property type="entry name" value="1-ACYL-SN-GLYCEROL-3-PHOSPHATE ACYLTRANSFERASE"/>
    <property type="match status" value="1"/>
</dbReference>
<dbReference type="AlphaFoldDB" id="A0A5C7F0Y7"/>
<dbReference type="GO" id="GO:0006654">
    <property type="term" value="P:phosphatidic acid biosynthetic process"/>
    <property type="evidence" value="ECO:0007669"/>
    <property type="project" value="TreeGrafter"/>
</dbReference>
<dbReference type="RefSeq" id="WP_147804853.1">
    <property type="nucleotide sequence ID" value="NZ_CP144914.1"/>
</dbReference>
<dbReference type="EMBL" id="CP144914">
    <property type="protein sequence ID" value="WWD81405.1"/>
    <property type="molecule type" value="Genomic_DNA"/>
</dbReference>
<reference evidence="4 5" key="1">
    <citation type="submission" date="2024-01" db="EMBL/GenBank/DDBJ databases">
        <title>Complete Genome Sequence of Alkalicoccus halolimnae BZ-SZ-XJ29T, a Moderately Halophilic Bacterium Isolated from a Salt Lake.</title>
        <authorList>
            <person name="Zhao B."/>
        </authorList>
    </citation>
    <scope>NUCLEOTIDE SEQUENCE [LARGE SCALE GENOMIC DNA]</scope>
    <source>
        <strain evidence="4 5">BZ-SZ-XJ29</strain>
    </source>
</reference>
<dbReference type="Pfam" id="PF01553">
    <property type="entry name" value="Acyltransferase"/>
    <property type="match status" value="1"/>
</dbReference>
<proteinExistence type="predicted"/>
<dbReference type="GO" id="GO:0005886">
    <property type="term" value="C:plasma membrane"/>
    <property type="evidence" value="ECO:0007669"/>
    <property type="project" value="TreeGrafter"/>
</dbReference>
<dbReference type="SMART" id="SM00563">
    <property type="entry name" value="PlsC"/>
    <property type="match status" value="1"/>
</dbReference>
<name>A0A5C7F0Y7_9BACI</name>
<organism evidence="4 5">
    <name type="scientific">Alkalicoccus halolimnae</name>
    <dbReference type="NCBI Taxonomy" id="1667239"/>
    <lineage>
        <taxon>Bacteria</taxon>
        <taxon>Bacillati</taxon>
        <taxon>Bacillota</taxon>
        <taxon>Bacilli</taxon>
        <taxon>Bacillales</taxon>
        <taxon>Bacillaceae</taxon>
        <taxon>Alkalicoccus</taxon>
    </lineage>
</organism>
<keyword evidence="2 4" id="KW-0012">Acyltransferase</keyword>
<evidence type="ECO:0000313" key="4">
    <source>
        <dbReference type="EMBL" id="WWD81405.1"/>
    </source>
</evidence>
<feature type="domain" description="Phospholipid/glycerol acyltransferase" evidence="3">
    <location>
        <begin position="43"/>
        <end position="160"/>
    </location>
</feature>
<evidence type="ECO:0000256" key="2">
    <source>
        <dbReference type="ARBA" id="ARBA00023315"/>
    </source>
</evidence>
<dbReference type="Proteomes" id="UP000321816">
    <property type="component" value="Chromosome"/>
</dbReference>
<dbReference type="KEGG" id="ahal:FTX54_007665"/>
<protein>
    <submittedName>
        <fullName evidence="4">Lysophospholipid acyltransferase family protein</fullName>
    </submittedName>
</protein>
<keyword evidence="1" id="KW-0808">Transferase</keyword>
<dbReference type="GO" id="GO:0003841">
    <property type="term" value="F:1-acylglycerol-3-phosphate O-acyltransferase activity"/>
    <property type="evidence" value="ECO:0007669"/>
    <property type="project" value="TreeGrafter"/>
</dbReference>
<accession>A0A5C7F0Y7</accession>
<dbReference type="SUPFAM" id="SSF69593">
    <property type="entry name" value="Glycerol-3-phosphate (1)-acyltransferase"/>
    <property type="match status" value="1"/>
</dbReference>
<keyword evidence="5" id="KW-1185">Reference proteome</keyword>
<evidence type="ECO:0000256" key="1">
    <source>
        <dbReference type="ARBA" id="ARBA00022679"/>
    </source>
</evidence>
<dbReference type="CDD" id="cd06551">
    <property type="entry name" value="LPLAT"/>
    <property type="match status" value="1"/>
</dbReference>
<evidence type="ECO:0000313" key="5">
    <source>
        <dbReference type="Proteomes" id="UP000321816"/>
    </source>
</evidence>
<gene>
    <name evidence="4" type="ORF">FTX54_007665</name>
</gene>
<dbReference type="PANTHER" id="PTHR10434:SF11">
    <property type="entry name" value="1-ACYL-SN-GLYCEROL-3-PHOSPHATE ACYLTRANSFERASE"/>
    <property type="match status" value="1"/>
</dbReference>
<evidence type="ECO:0000259" key="3">
    <source>
        <dbReference type="SMART" id="SM00563"/>
    </source>
</evidence>
<sequence length="238" mass="27733">MIKAANNLHFEKMFHLYNRQLISKNFHGLYQSKNSVPPPQRGAIILVNHSSWWDPLMLFYLNHTLWHTDAVAMMDEAGLQRFPFFNKLGAFSVNSRSPRSVKYALDYASSQLREGKNVFLFPQGNEYPLEKRPLSFFGGAGYLKWRVPAAPLIPVVFYHGLFHKQRPEWFVHSASPIKGAPSWNRKRWTDEAEKMLTIELEMLKRTVLNDSSFIPLLYGKKGFAQRWENTKRFLGVIE</sequence>
<dbReference type="OrthoDB" id="152799at2"/>